<accession>A0AAD7V7L1</accession>
<evidence type="ECO:0000256" key="1">
    <source>
        <dbReference type="SAM" id="Phobius"/>
    </source>
</evidence>
<sequence>MVVTQGTRLYITTLAYYYSLGMLVMVPLAATGYGSQSKNAVRWLNGTHDIGSTTQDLLINKLYNGTAAAQYGWHGDTGFIRGKEAIEKYHKDQEGFSSVISLARQESYCTVYCLGETMLPLPPPVETCAHGAMAYCKTNLNTHPLFTVAACGSTAQCGVKVDW</sequence>
<gene>
    <name evidence="2" type="ORF">O0I10_003146</name>
</gene>
<keyword evidence="1" id="KW-0472">Membrane</keyword>
<dbReference type="GeneID" id="83210559"/>
<reference evidence="2 3" key="1">
    <citation type="submission" date="2023-03" db="EMBL/GenBank/DDBJ databases">
        <title>Genome sequence of Lichtheimia ornata CBS 291.66.</title>
        <authorList>
            <person name="Mohabir J.T."/>
            <person name="Shea T.P."/>
            <person name="Kurbessoian T."/>
            <person name="Berby B."/>
            <person name="Fontaine J."/>
            <person name="Livny J."/>
            <person name="Gnirke A."/>
            <person name="Stajich J.E."/>
            <person name="Cuomo C.A."/>
        </authorList>
    </citation>
    <scope>NUCLEOTIDE SEQUENCE [LARGE SCALE GENOMIC DNA]</scope>
    <source>
        <strain evidence="2">CBS 291.66</strain>
    </source>
</reference>
<dbReference type="AlphaFoldDB" id="A0AAD7V7L1"/>
<evidence type="ECO:0000313" key="3">
    <source>
        <dbReference type="Proteomes" id="UP001234581"/>
    </source>
</evidence>
<comment type="caution">
    <text evidence="2">The sequence shown here is derived from an EMBL/GenBank/DDBJ whole genome shotgun (WGS) entry which is preliminary data.</text>
</comment>
<keyword evidence="1" id="KW-0812">Transmembrane</keyword>
<keyword evidence="3" id="KW-1185">Reference proteome</keyword>
<dbReference type="Proteomes" id="UP001234581">
    <property type="component" value="Unassembled WGS sequence"/>
</dbReference>
<proteinExistence type="predicted"/>
<dbReference type="RefSeq" id="XP_058345837.1">
    <property type="nucleotide sequence ID" value="XM_058483218.1"/>
</dbReference>
<dbReference type="EMBL" id="JARTCD010000010">
    <property type="protein sequence ID" value="KAJ8660924.1"/>
    <property type="molecule type" value="Genomic_DNA"/>
</dbReference>
<organism evidence="2 3">
    <name type="scientific">Lichtheimia ornata</name>
    <dbReference type="NCBI Taxonomy" id="688661"/>
    <lineage>
        <taxon>Eukaryota</taxon>
        <taxon>Fungi</taxon>
        <taxon>Fungi incertae sedis</taxon>
        <taxon>Mucoromycota</taxon>
        <taxon>Mucoromycotina</taxon>
        <taxon>Mucoromycetes</taxon>
        <taxon>Mucorales</taxon>
        <taxon>Lichtheimiaceae</taxon>
        <taxon>Lichtheimia</taxon>
    </lineage>
</organism>
<evidence type="ECO:0000313" key="2">
    <source>
        <dbReference type="EMBL" id="KAJ8660924.1"/>
    </source>
</evidence>
<keyword evidence="1" id="KW-1133">Transmembrane helix</keyword>
<feature type="transmembrane region" description="Helical" evidence="1">
    <location>
        <begin position="15"/>
        <end position="34"/>
    </location>
</feature>
<protein>
    <submittedName>
        <fullName evidence="2">Uncharacterized protein</fullName>
    </submittedName>
</protein>
<name>A0AAD7V7L1_9FUNG</name>